<protein>
    <submittedName>
        <fullName evidence="7">Putative proton-dependent oligopeptide transporter family, major facilitator superfamily</fullName>
    </submittedName>
</protein>
<evidence type="ECO:0000313" key="8">
    <source>
        <dbReference type="Proteomes" id="UP000238479"/>
    </source>
</evidence>
<comment type="caution">
    <text evidence="7">The sequence shown here is derived from an EMBL/GenBank/DDBJ whole genome shotgun (WGS) entry which is preliminary data.</text>
</comment>
<accession>A0A2P6PER8</accession>
<dbReference type="Pfam" id="PF00854">
    <property type="entry name" value="PTR2"/>
    <property type="match status" value="1"/>
</dbReference>
<comment type="subcellular location">
    <subcellularLocation>
        <location evidence="1">Membrane</location>
        <topology evidence="1">Multi-pass membrane protein</topology>
    </subcellularLocation>
</comment>
<organism evidence="7 8">
    <name type="scientific">Rosa chinensis</name>
    <name type="common">China rose</name>
    <dbReference type="NCBI Taxonomy" id="74649"/>
    <lineage>
        <taxon>Eukaryota</taxon>
        <taxon>Viridiplantae</taxon>
        <taxon>Streptophyta</taxon>
        <taxon>Embryophyta</taxon>
        <taxon>Tracheophyta</taxon>
        <taxon>Spermatophyta</taxon>
        <taxon>Magnoliopsida</taxon>
        <taxon>eudicotyledons</taxon>
        <taxon>Gunneridae</taxon>
        <taxon>Pentapetalae</taxon>
        <taxon>rosids</taxon>
        <taxon>fabids</taxon>
        <taxon>Rosales</taxon>
        <taxon>Rosaceae</taxon>
        <taxon>Rosoideae</taxon>
        <taxon>Rosoideae incertae sedis</taxon>
        <taxon>Rosa</taxon>
    </lineage>
</organism>
<dbReference type="Proteomes" id="UP000238479">
    <property type="component" value="Chromosome 7"/>
</dbReference>
<evidence type="ECO:0000256" key="5">
    <source>
        <dbReference type="ARBA" id="ARBA00023136"/>
    </source>
</evidence>
<evidence type="ECO:0000256" key="1">
    <source>
        <dbReference type="ARBA" id="ARBA00004141"/>
    </source>
</evidence>
<dbReference type="GO" id="GO:0022857">
    <property type="term" value="F:transmembrane transporter activity"/>
    <property type="evidence" value="ECO:0007669"/>
    <property type="project" value="InterPro"/>
</dbReference>
<sequence length="180" mass="20990">MAIQFEEQLDRAQGGKRKVTSSHDITWCPIGTYHTFPERELCQEQDLLLCHKLWAFSGFHQRTLWHYNATKNWNYRMFFSIISMVIAALVEMKRLQTARDYDLVDLPSATIPMCIWWLVPQYFLCGLADVFTMVGLQEFFYDHVPNELRSMGLALYLSIFGVGCFLINNFLISIIEEATS</sequence>
<dbReference type="SUPFAM" id="SSF103473">
    <property type="entry name" value="MFS general substrate transporter"/>
    <property type="match status" value="1"/>
</dbReference>
<evidence type="ECO:0000256" key="3">
    <source>
        <dbReference type="ARBA" id="ARBA00022692"/>
    </source>
</evidence>
<feature type="transmembrane region" description="Helical" evidence="6">
    <location>
        <begin position="154"/>
        <end position="175"/>
    </location>
</feature>
<dbReference type="InterPro" id="IPR036259">
    <property type="entry name" value="MFS_trans_sf"/>
</dbReference>
<keyword evidence="8" id="KW-1185">Reference proteome</keyword>
<dbReference type="GO" id="GO:0016020">
    <property type="term" value="C:membrane"/>
    <property type="evidence" value="ECO:0007669"/>
    <property type="project" value="UniProtKB-SubCell"/>
</dbReference>
<name>A0A2P6PER8_ROSCH</name>
<keyword evidence="3 6" id="KW-0812">Transmembrane</keyword>
<dbReference type="Gene3D" id="1.20.1250.20">
    <property type="entry name" value="MFS general substrate transporter like domains"/>
    <property type="match status" value="1"/>
</dbReference>
<comment type="similarity">
    <text evidence="2">Belongs to the major facilitator superfamily. Proton-dependent oligopeptide transporter (POT/PTR) (TC 2.A.17) family.</text>
</comment>
<keyword evidence="5 6" id="KW-0472">Membrane</keyword>
<proteinExistence type="inferred from homology"/>
<gene>
    <name evidence="7" type="ORF">RchiOBHm_Chr7g0227791</name>
</gene>
<dbReference type="PANTHER" id="PTHR11654">
    <property type="entry name" value="OLIGOPEPTIDE TRANSPORTER-RELATED"/>
    <property type="match status" value="1"/>
</dbReference>
<keyword evidence="4 6" id="KW-1133">Transmembrane helix</keyword>
<evidence type="ECO:0000256" key="4">
    <source>
        <dbReference type="ARBA" id="ARBA00022989"/>
    </source>
</evidence>
<dbReference type="Gramene" id="PRQ20403">
    <property type="protein sequence ID" value="PRQ20403"/>
    <property type="gene ID" value="RchiOBHm_Chr7g0227791"/>
</dbReference>
<dbReference type="InterPro" id="IPR000109">
    <property type="entry name" value="POT_fam"/>
</dbReference>
<dbReference type="AlphaFoldDB" id="A0A2P6PER8"/>
<feature type="transmembrane region" description="Helical" evidence="6">
    <location>
        <begin position="73"/>
        <end position="92"/>
    </location>
</feature>
<evidence type="ECO:0000256" key="6">
    <source>
        <dbReference type="SAM" id="Phobius"/>
    </source>
</evidence>
<evidence type="ECO:0000256" key="2">
    <source>
        <dbReference type="ARBA" id="ARBA00005982"/>
    </source>
</evidence>
<reference evidence="7 8" key="1">
    <citation type="journal article" date="2018" name="Nat. Genet.">
        <title>The Rosa genome provides new insights in the design of modern roses.</title>
        <authorList>
            <person name="Bendahmane M."/>
        </authorList>
    </citation>
    <scope>NUCLEOTIDE SEQUENCE [LARGE SCALE GENOMIC DNA]</scope>
    <source>
        <strain evidence="8">cv. Old Blush</strain>
    </source>
</reference>
<dbReference type="EMBL" id="PDCK01000045">
    <property type="protein sequence ID" value="PRQ20403.1"/>
    <property type="molecule type" value="Genomic_DNA"/>
</dbReference>
<feature type="transmembrane region" description="Helical" evidence="6">
    <location>
        <begin position="113"/>
        <end position="134"/>
    </location>
</feature>
<evidence type="ECO:0000313" key="7">
    <source>
        <dbReference type="EMBL" id="PRQ20403.1"/>
    </source>
</evidence>